<keyword evidence="4" id="KW-0489">Methyltransferase</keyword>
<dbReference type="RefSeq" id="WP_048094696.1">
    <property type="nucleotide sequence ID" value="NZ_CP011267.1"/>
</dbReference>
<dbReference type="HOGENOM" id="CLU_013458_2_0_2"/>
<evidence type="ECO:0000313" key="4">
    <source>
        <dbReference type="EMBL" id="AKG91976.1"/>
    </source>
</evidence>
<dbReference type="InterPro" id="IPR023370">
    <property type="entry name" value="TrmO-like_N"/>
</dbReference>
<keyword evidence="4" id="KW-0808">Transferase</keyword>
<dbReference type="InterPro" id="IPR040372">
    <property type="entry name" value="YaeB-like"/>
</dbReference>
<dbReference type="PANTHER" id="PTHR12818:SF0">
    <property type="entry name" value="TRNA (ADENINE(37)-N6)-METHYLTRANSFERASE"/>
    <property type="match status" value="1"/>
</dbReference>
<proteinExistence type="inferred from homology"/>
<evidence type="ECO:0000259" key="3">
    <source>
        <dbReference type="PROSITE" id="PS51668"/>
    </source>
</evidence>
<dbReference type="KEGG" id="gah:GAH_00688"/>
<name>A0A0F7DC00_9EURY</name>
<dbReference type="InParanoid" id="A0A0F7DC00"/>
<protein>
    <submittedName>
        <fullName evidence="4">tRNA-Thr(GGU) m(6)t(6)A37 methyltransferase TsaA</fullName>
    </submittedName>
</protein>
<organism evidence="4 5">
    <name type="scientific">Geoglobus ahangari</name>
    <dbReference type="NCBI Taxonomy" id="113653"/>
    <lineage>
        <taxon>Archaea</taxon>
        <taxon>Methanobacteriati</taxon>
        <taxon>Methanobacteriota</taxon>
        <taxon>Archaeoglobi</taxon>
        <taxon>Archaeoglobales</taxon>
        <taxon>Archaeoglobaceae</taxon>
        <taxon>Geoglobus</taxon>
    </lineage>
</organism>
<dbReference type="GeneID" id="24803268"/>
<sequence length="146" mass="16707">MEFTLKPVGVVRSPYKNFSQAPYQGRFSDAVSEIEVFEQFSPALKDLETCTHLIVLYWLDRARRDVMVTRTPYGEEERGVFATRSPHRPNPIGFCVVELLEVRGNVLRVRWLDALDGSPVVDIKPYSSDIDSVENAVIGWFREVSK</sequence>
<dbReference type="STRING" id="113653.GAH_00688"/>
<accession>A0A0F7DC00</accession>
<dbReference type="SUPFAM" id="SSF118196">
    <property type="entry name" value="YaeB-like"/>
    <property type="match status" value="1"/>
</dbReference>
<dbReference type="AlphaFoldDB" id="A0A0F7DC00"/>
<evidence type="ECO:0000256" key="1">
    <source>
        <dbReference type="ARBA" id="ARBA00022691"/>
    </source>
</evidence>
<keyword evidence="5" id="KW-1185">Reference proteome</keyword>
<dbReference type="PROSITE" id="PS51668">
    <property type="entry name" value="TSAA_2"/>
    <property type="match status" value="1"/>
</dbReference>
<evidence type="ECO:0000256" key="2">
    <source>
        <dbReference type="ARBA" id="ARBA00033753"/>
    </source>
</evidence>
<dbReference type="InterPro" id="IPR036413">
    <property type="entry name" value="YaeB-like_sf"/>
</dbReference>
<dbReference type="PROSITE" id="PS01318">
    <property type="entry name" value="TSAA_1"/>
    <property type="match status" value="1"/>
</dbReference>
<dbReference type="NCBIfam" id="TIGR00104">
    <property type="entry name" value="tRNA_TsaA"/>
    <property type="match status" value="1"/>
</dbReference>
<dbReference type="OrthoDB" id="49886at2157"/>
<dbReference type="GO" id="GO:0032259">
    <property type="term" value="P:methylation"/>
    <property type="evidence" value="ECO:0007669"/>
    <property type="project" value="UniProtKB-KW"/>
</dbReference>
<dbReference type="Pfam" id="PF01980">
    <property type="entry name" value="TrmO_N"/>
    <property type="match status" value="1"/>
</dbReference>
<dbReference type="CDD" id="cd09281">
    <property type="entry name" value="UPF0066"/>
    <property type="match status" value="1"/>
</dbReference>
<comment type="similarity">
    <text evidence="2">Belongs to the tRNA methyltransferase O family.</text>
</comment>
<dbReference type="PANTHER" id="PTHR12818">
    <property type="entry name" value="TRNA (ADENINE(37)-N6)-METHYLTRANSFERASE"/>
    <property type="match status" value="1"/>
</dbReference>
<dbReference type="Proteomes" id="UP000034723">
    <property type="component" value="Chromosome"/>
</dbReference>
<dbReference type="GO" id="GO:0008168">
    <property type="term" value="F:methyltransferase activity"/>
    <property type="evidence" value="ECO:0007669"/>
    <property type="project" value="UniProtKB-KW"/>
</dbReference>
<dbReference type="EMBL" id="CP011267">
    <property type="protein sequence ID" value="AKG91976.1"/>
    <property type="molecule type" value="Genomic_DNA"/>
</dbReference>
<keyword evidence="1" id="KW-0949">S-adenosyl-L-methionine</keyword>
<dbReference type="InterPro" id="IPR023368">
    <property type="entry name" value="UPF0066_cons_site"/>
</dbReference>
<reference evidence="4 5" key="1">
    <citation type="submission" date="2015-04" db="EMBL/GenBank/DDBJ databases">
        <title>The complete genome sequence of the hyperthermophilic, obligate iron-reducing archaeon Geoglobus ahangari strain 234T.</title>
        <authorList>
            <person name="Manzella M.P."/>
            <person name="Holmes D.E."/>
            <person name="Rocheleau J.M."/>
            <person name="Chung A."/>
            <person name="Reguera G."/>
            <person name="Kashefi K."/>
        </authorList>
    </citation>
    <scope>NUCLEOTIDE SEQUENCE [LARGE SCALE GENOMIC DNA]</scope>
    <source>
        <strain evidence="4 5">234</strain>
    </source>
</reference>
<feature type="domain" description="TsaA-like" evidence="3">
    <location>
        <begin position="5"/>
        <end position="135"/>
    </location>
</feature>
<dbReference type="PATRIC" id="fig|113653.22.peg.688"/>
<gene>
    <name evidence="4" type="ORF">GAH_00688</name>
</gene>
<dbReference type="InterPro" id="IPR036414">
    <property type="entry name" value="YaeB_N_sf"/>
</dbReference>
<evidence type="ECO:0000313" key="5">
    <source>
        <dbReference type="Proteomes" id="UP000034723"/>
    </source>
</evidence>
<dbReference type="Gene3D" id="2.40.30.70">
    <property type="entry name" value="YaeB-like"/>
    <property type="match status" value="1"/>
</dbReference>